<evidence type="ECO:0000256" key="2">
    <source>
        <dbReference type="ARBA" id="ARBA00022475"/>
    </source>
</evidence>
<protein>
    <recommendedName>
        <fullName evidence="8">Type II secretion system protein GspF domain-containing protein</fullName>
    </recommendedName>
</protein>
<accession>A0ABX5QHU4</accession>
<keyword evidence="4 7" id="KW-1133">Transmembrane helix</keyword>
<dbReference type="Pfam" id="PF00482">
    <property type="entry name" value="T2SSF"/>
    <property type="match status" value="1"/>
</dbReference>
<keyword evidence="2" id="KW-1003">Cell membrane</keyword>
<reference evidence="9 10" key="1">
    <citation type="submission" date="2019-01" db="EMBL/GenBank/DDBJ databases">
        <title>Leucobacter muris sp. nov. isolated from the nose of a laboratory mouse.</title>
        <authorList>
            <person name="Benga L."/>
            <person name="Sproeer C."/>
            <person name="Schumann P."/>
            <person name="Verbarg S."/>
            <person name="Bunk B."/>
            <person name="Engelhardt E."/>
            <person name="Benten P.M."/>
            <person name="Sager M."/>
        </authorList>
    </citation>
    <scope>NUCLEOTIDE SEQUENCE [LARGE SCALE GENOMIC DNA]</scope>
    <source>
        <strain evidence="9 10">DSM 101948</strain>
    </source>
</reference>
<organism evidence="9 10">
    <name type="scientific">Leucobacter muris</name>
    <dbReference type="NCBI Taxonomy" id="1935379"/>
    <lineage>
        <taxon>Bacteria</taxon>
        <taxon>Bacillati</taxon>
        <taxon>Actinomycetota</taxon>
        <taxon>Actinomycetes</taxon>
        <taxon>Micrococcales</taxon>
        <taxon>Microbacteriaceae</taxon>
        <taxon>Leucobacter</taxon>
    </lineage>
</organism>
<evidence type="ECO:0000259" key="8">
    <source>
        <dbReference type="Pfam" id="PF00482"/>
    </source>
</evidence>
<keyword evidence="5 7" id="KW-0472">Membrane</keyword>
<dbReference type="EMBL" id="CP035037">
    <property type="protein sequence ID" value="QAB18519.1"/>
    <property type="molecule type" value="Genomic_DNA"/>
</dbReference>
<comment type="subcellular location">
    <subcellularLocation>
        <location evidence="1">Cell membrane</location>
        <topology evidence="1">Multi-pass membrane protein</topology>
    </subcellularLocation>
</comment>
<dbReference type="PANTHER" id="PTHR35007">
    <property type="entry name" value="INTEGRAL MEMBRANE PROTEIN-RELATED"/>
    <property type="match status" value="1"/>
</dbReference>
<dbReference type="RefSeq" id="WP_128387355.1">
    <property type="nucleotide sequence ID" value="NZ_CP035037.1"/>
</dbReference>
<proteinExistence type="predicted"/>
<evidence type="ECO:0000256" key="1">
    <source>
        <dbReference type="ARBA" id="ARBA00004651"/>
    </source>
</evidence>
<evidence type="ECO:0000256" key="5">
    <source>
        <dbReference type="ARBA" id="ARBA00023136"/>
    </source>
</evidence>
<dbReference type="Proteomes" id="UP000285768">
    <property type="component" value="Chromosome"/>
</dbReference>
<name>A0ABX5QHU4_9MICO</name>
<keyword evidence="10" id="KW-1185">Reference proteome</keyword>
<feature type="transmembrane region" description="Helical" evidence="7">
    <location>
        <begin position="178"/>
        <end position="199"/>
    </location>
</feature>
<evidence type="ECO:0000256" key="6">
    <source>
        <dbReference type="SAM" id="MobiDB-lite"/>
    </source>
</evidence>
<feature type="domain" description="Type II secretion system protein GspF" evidence="8">
    <location>
        <begin position="77"/>
        <end position="192"/>
    </location>
</feature>
<dbReference type="InterPro" id="IPR018076">
    <property type="entry name" value="T2SS_GspF_dom"/>
</dbReference>
<sequence>MRDGVRGRGEGGVTGASTAAAVTLRCASLLRGGVTANRSVELVAAEAGSSPELAWEARASPRLPRASPRRSSAARASAGVPPDAAGTRARANVGGPSAPGAAGTEFEGAAARIAAGTPVAEALAECAAPEWRVLAIAWRLAEQSGAPLAPALQRIGAALRALEQLRERRAVLLSGPRATVRLVSALPPLALLLGALLGFDPVPVLLSPLGVALLGAGVLLLTAGIAWCRALLRNLERQDCVAGLELELAWIALGGGAPPGSALLRTVDAVDAFGAEWVPFSAFERSQLLATTIAASTGTGAPLRPLLLEEAAAARTRAQAELEQEAERMGVRVLVPLGVCVLPAFIVLGVVPVLIAMLGG</sequence>
<evidence type="ECO:0000313" key="10">
    <source>
        <dbReference type="Proteomes" id="UP000285768"/>
    </source>
</evidence>
<evidence type="ECO:0000256" key="3">
    <source>
        <dbReference type="ARBA" id="ARBA00022692"/>
    </source>
</evidence>
<keyword evidence="3 7" id="KW-0812">Transmembrane</keyword>
<gene>
    <name evidence="9" type="ORF">Leucomu_11880</name>
</gene>
<feature type="transmembrane region" description="Helical" evidence="7">
    <location>
        <begin position="205"/>
        <end position="228"/>
    </location>
</feature>
<feature type="region of interest" description="Disordered" evidence="6">
    <location>
        <begin position="56"/>
        <end position="101"/>
    </location>
</feature>
<evidence type="ECO:0000256" key="7">
    <source>
        <dbReference type="SAM" id="Phobius"/>
    </source>
</evidence>
<feature type="transmembrane region" description="Helical" evidence="7">
    <location>
        <begin position="333"/>
        <end position="358"/>
    </location>
</feature>
<dbReference type="PANTHER" id="PTHR35007:SF4">
    <property type="entry name" value="CONSERVED TRANSMEMBRANE PROTEIN-RELATED"/>
    <property type="match status" value="1"/>
</dbReference>
<evidence type="ECO:0000256" key="4">
    <source>
        <dbReference type="ARBA" id="ARBA00022989"/>
    </source>
</evidence>
<feature type="compositionally biased region" description="Low complexity" evidence="6">
    <location>
        <begin position="57"/>
        <end position="78"/>
    </location>
</feature>
<evidence type="ECO:0000313" key="9">
    <source>
        <dbReference type="EMBL" id="QAB18519.1"/>
    </source>
</evidence>